<sequence>MLISNFGYKHIVNFTSKQNGSFKNIRRNNELNIKTDDAFDRNKSIYL</sequence>
<dbReference type="Proteomes" id="UP000015454">
    <property type="component" value="Unassembled WGS sequence"/>
</dbReference>
<evidence type="ECO:0000313" key="1">
    <source>
        <dbReference type="EMBL" id="EQA44927.1"/>
    </source>
</evidence>
<organism evidence="1 2">
    <name type="scientific">Leptospira broomii serovar Hurstbridge str. 5399</name>
    <dbReference type="NCBI Taxonomy" id="1049789"/>
    <lineage>
        <taxon>Bacteria</taxon>
        <taxon>Pseudomonadati</taxon>
        <taxon>Spirochaetota</taxon>
        <taxon>Spirochaetia</taxon>
        <taxon>Leptospirales</taxon>
        <taxon>Leptospiraceae</taxon>
        <taxon>Leptospira</taxon>
    </lineage>
</organism>
<evidence type="ECO:0000313" key="2">
    <source>
        <dbReference type="Proteomes" id="UP000015454"/>
    </source>
</evidence>
<name>T0FBG9_9LEPT</name>
<dbReference type="EMBL" id="AHMO02000008">
    <property type="protein sequence ID" value="EQA44927.1"/>
    <property type="molecule type" value="Genomic_DNA"/>
</dbReference>
<reference evidence="1" key="1">
    <citation type="submission" date="2013-05" db="EMBL/GenBank/DDBJ databases">
        <authorList>
            <person name="Harkins D.M."/>
            <person name="Durkin A.S."/>
            <person name="Brinkac L.M."/>
            <person name="Haft D.H."/>
            <person name="Selengut J.D."/>
            <person name="Sanka R."/>
            <person name="DePew J."/>
            <person name="Purushe J."/>
            <person name="Hartskeerl R.A."/>
            <person name="Ahmed A."/>
            <person name="van der Linden H."/>
            <person name="Goris M.G.A."/>
            <person name="Vinetz J.M."/>
            <person name="Sutton G.G."/>
            <person name="Nierman W.C."/>
            <person name="Fouts D.E."/>
        </authorList>
    </citation>
    <scope>NUCLEOTIDE SEQUENCE [LARGE SCALE GENOMIC DNA]</scope>
    <source>
        <strain evidence="1">5399</strain>
    </source>
</reference>
<gene>
    <name evidence="1" type="ORF">LEP1GSC050_2073</name>
</gene>
<proteinExistence type="predicted"/>
<protein>
    <submittedName>
        <fullName evidence="1">Uncharacterized protein</fullName>
    </submittedName>
</protein>
<dbReference type="AlphaFoldDB" id="T0FBG9"/>
<comment type="caution">
    <text evidence="1">The sequence shown here is derived from an EMBL/GenBank/DDBJ whole genome shotgun (WGS) entry which is preliminary data.</text>
</comment>
<keyword evidence="2" id="KW-1185">Reference proteome</keyword>
<dbReference type="STRING" id="1049789.LEP1GSC050_2073"/>
<accession>T0FBG9</accession>